<dbReference type="Proteomes" id="UP000054558">
    <property type="component" value="Unassembled WGS sequence"/>
</dbReference>
<evidence type="ECO:0000313" key="3">
    <source>
        <dbReference type="Proteomes" id="UP000054558"/>
    </source>
</evidence>
<feature type="compositionally biased region" description="Polar residues" evidence="1">
    <location>
        <begin position="40"/>
        <end position="55"/>
    </location>
</feature>
<evidence type="ECO:0000313" key="2">
    <source>
        <dbReference type="EMBL" id="GAQ85967.1"/>
    </source>
</evidence>
<dbReference type="AlphaFoldDB" id="A0A1Y1IB68"/>
<feature type="compositionally biased region" description="Low complexity" evidence="1">
    <location>
        <begin position="67"/>
        <end position="83"/>
    </location>
</feature>
<feature type="region of interest" description="Disordered" evidence="1">
    <location>
        <begin position="1"/>
        <end position="100"/>
    </location>
</feature>
<feature type="compositionally biased region" description="Low complexity" evidence="1">
    <location>
        <begin position="21"/>
        <end position="34"/>
    </location>
</feature>
<feature type="compositionally biased region" description="Basic and acidic residues" evidence="1">
    <location>
        <begin position="87"/>
        <end position="100"/>
    </location>
</feature>
<proteinExistence type="predicted"/>
<sequence length="120" mass="13088">MNFFGRRLSLDTSRNGAAEDSPVSTPVGTPTSPGMWKGNPQLSSSKPINIPQGNSRMAPAEDDRTPSLLQSASSKLLARAQSAPNPHIERPTSYDERADPESNVIGERLLWWLLFPPGNF</sequence>
<evidence type="ECO:0000256" key="1">
    <source>
        <dbReference type="SAM" id="MobiDB-lite"/>
    </source>
</evidence>
<accession>A0A1Y1IB68</accession>
<dbReference type="EMBL" id="DF237212">
    <property type="protein sequence ID" value="GAQ85967.1"/>
    <property type="molecule type" value="Genomic_DNA"/>
</dbReference>
<organism evidence="2 3">
    <name type="scientific">Klebsormidium nitens</name>
    <name type="common">Green alga</name>
    <name type="synonym">Ulothrix nitens</name>
    <dbReference type="NCBI Taxonomy" id="105231"/>
    <lineage>
        <taxon>Eukaryota</taxon>
        <taxon>Viridiplantae</taxon>
        <taxon>Streptophyta</taxon>
        <taxon>Klebsormidiophyceae</taxon>
        <taxon>Klebsormidiales</taxon>
        <taxon>Klebsormidiaceae</taxon>
        <taxon>Klebsormidium</taxon>
    </lineage>
</organism>
<reference evidence="2 3" key="1">
    <citation type="journal article" date="2014" name="Nat. Commun.">
        <title>Klebsormidium flaccidum genome reveals primary factors for plant terrestrial adaptation.</title>
        <authorList>
            <person name="Hori K."/>
            <person name="Maruyama F."/>
            <person name="Fujisawa T."/>
            <person name="Togashi T."/>
            <person name="Yamamoto N."/>
            <person name="Seo M."/>
            <person name="Sato S."/>
            <person name="Yamada T."/>
            <person name="Mori H."/>
            <person name="Tajima N."/>
            <person name="Moriyama T."/>
            <person name="Ikeuchi M."/>
            <person name="Watanabe M."/>
            <person name="Wada H."/>
            <person name="Kobayashi K."/>
            <person name="Saito M."/>
            <person name="Masuda T."/>
            <person name="Sasaki-Sekimoto Y."/>
            <person name="Mashiguchi K."/>
            <person name="Awai K."/>
            <person name="Shimojima M."/>
            <person name="Masuda S."/>
            <person name="Iwai M."/>
            <person name="Nobusawa T."/>
            <person name="Narise T."/>
            <person name="Kondo S."/>
            <person name="Saito H."/>
            <person name="Sato R."/>
            <person name="Murakawa M."/>
            <person name="Ihara Y."/>
            <person name="Oshima-Yamada Y."/>
            <person name="Ohtaka K."/>
            <person name="Satoh M."/>
            <person name="Sonobe K."/>
            <person name="Ishii M."/>
            <person name="Ohtani R."/>
            <person name="Kanamori-Sato M."/>
            <person name="Honoki R."/>
            <person name="Miyazaki D."/>
            <person name="Mochizuki H."/>
            <person name="Umetsu J."/>
            <person name="Higashi K."/>
            <person name="Shibata D."/>
            <person name="Kamiya Y."/>
            <person name="Sato N."/>
            <person name="Nakamura Y."/>
            <person name="Tabata S."/>
            <person name="Ida S."/>
            <person name="Kurokawa K."/>
            <person name="Ohta H."/>
        </authorList>
    </citation>
    <scope>NUCLEOTIDE SEQUENCE [LARGE SCALE GENOMIC DNA]</scope>
    <source>
        <strain evidence="2 3">NIES-2285</strain>
    </source>
</reference>
<protein>
    <submittedName>
        <fullName evidence="2">Uncharacterized protein</fullName>
    </submittedName>
</protein>
<name>A0A1Y1IB68_KLENI</name>
<gene>
    <name evidence="2" type="ORF">KFL_002630110</name>
</gene>
<keyword evidence="3" id="KW-1185">Reference proteome</keyword>